<dbReference type="RefSeq" id="WP_113957427.1">
    <property type="nucleotide sequence ID" value="NZ_QNRR01000002.1"/>
</dbReference>
<sequence>MSHNYVRNHYVPAWYQRRFLDPSSKDKELFYLDLAPSRFVDGRGKPHIKRALKRQGPKKCFFERDLYTMNLGPFRSTDIEENFFGEIDDKGRDAVHALEGYAPGFKGQAIAFSDLLLYLSTQKLRTPRGLGWLRDQVDVHDRTLLLLEMMELRQMFCATWAECIWQIADAHGSPTKFILSDHPVVAYNRECRPLSPHCRGCNEPDIRMNGTHTIFPLSSEKVLILTNTSWARNPYQSATRFRPNPTYFRNTIIKVMGIQVERHMDEQEVREINYIIKRRAKRYIASSREEWLYPEAHISVAEWTRFGGGYLCMPDPRSMDFDSGIYIGYKDGRSDAFDLYGRKPWQQGYSQERSDAEWQAFLNFQGEFARLVGPRRKGRAFRFGELDKEVDDEDFHKYHLRLETRRRRSKL</sequence>
<dbReference type="OrthoDB" id="9786424at2"/>
<organism evidence="1 2">
    <name type="scientific">Roseimicrobium gellanilyticum</name>
    <dbReference type="NCBI Taxonomy" id="748857"/>
    <lineage>
        <taxon>Bacteria</taxon>
        <taxon>Pseudomonadati</taxon>
        <taxon>Verrucomicrobiota</taxon>
        <taxon>Verrucomicrobiia</taxon>
        <taxon>Verrucomicrobiales</taxon>
        <taxon>Verrucomicrobiaceae</taxon>
        <taxon>Roseimicrobium</taxon>
    </lineage>
</organism>
<accession>A0A366HQD5</accession>
<evidence type="ECO:0000313" key="2">
    <source>
        <dbReference type="Proteomes" id="UP000253426"/>
    </source>
</evidence>
<proteinExistence type="predicted"/>
<dbReference type="Proteomes" id="UP000253426">
    <property type="component" value="Unassembled WGS sequence"/>
</dbReference>
<gene>
    <name evidence="1" type="ORF">DES53_102244</name>
</gene>
<keyword evidence="2" id="KW-1185">Reference proteome</keyword>
<name>A0A366HQD5_9BACT</name>
<reference evidence="1 2" key="1">
    <citation type="submission" date="2018-06" db="EMBL/GenBank/DDBJ databases">
        <title>Genomic Encyclopedia of Type Strains, Phase IV (KMG-IV): sequencing the most valuable type-strain genomes for metagenomic binning, comparative biology and taxonomic classification.</title>
        <authorList>
            <person name="Goeker M."/>
        </authorList>
    </citation>
    <scope>NUCLEOTIDE SEQUENCE [LARGE SCALE GENOMIC DNA]</scope>
    <source>
        <strain evidence="1 2">DSM 25532</strain>
    </source>
</reference>
<protein>
    <submittedName>
        <fullName evidence="1">Uncharacterized protein DUF4238</fullName>
    </submittedName>
</protein>
<dbReference type="AlphaFoldDB" id="A0A366HQD5"/>
<comment type="caution">
    <text evidence="1">The sequence shown here is derived from an EMBL/GenBank/DDBJ whole genome shotgun (WGS) entry which is preliminary data.</text>
</comment>
<evidence type="ECO:0000313" key="1">
    <source>
        <dbReference type="EMBL" id="RBP45860.1"/>
    </source>
</evidence>
<dbReference type="Pfam" id="PF14022">
    <property type="entry name" value="DUF4238"/>
    <property type="match status" value="1"/>
</dbReference>
<dbReference type="EMBL" id="QNRR01000002">
    <property type="protein sequence ID" value="RBP45860.1"/>
    <property type="molecule type" value="Genomic_DNA"/>
</dbReference>
<dbReference type="InterPro" id="IPR025332">
    <property type="entry name" value="DUF4238"/>
</dbReference>